<reference evidence="3 4" key="1">
    <citation type="submission" date="2019-03" db="EMBL/GenBank/DDBJ databases">
        <title>Genomic Encyclopedia of Type Strains, Phase IV (KMG-IV): sequencing the most valuable type-strain genomes for metagenomic binning, comparative biology and taxonomic classification.</title>
        <authorList>
            <person name="Goeker M."/>
        </authorList>
    </citation>
    <scope>NUCLEOTIDE SEQUENCE [LARGE SCALE GENOMIC DNA]</scope>
    <source>
        <strain evidence="3 4">DSM 2132</strain>
    </source>
</reference>
<keyword evidence="4" id="KW-1185">Reference proteome</keyword>
<gene>
    <name evidence="3" type="ORF">EV659_101428</name>
</gene>
<feature type="repeat" description="TPR" evidence="1">
    <location>
        <begin position="65"/>
        <end position="98"/>
    </location>
</feature>
<dbReference type="InParanoid" id="A0A4R2PRK5"/>
<accession>A0A4R2PRK5</accession>
<evidence type="ECO:0000313" key="4">
    <source>
        <dbReference type="Proteomes" id="UP000295399"/>
    </source>
</evidence>
<feature type="chain" id="PRO_5020940662" evidence="2">
    <location>
        <begin position="21"/>
        <end position="157"/>
    </location>
</feature>
<evidence type="ECO:0000313" key="3">
    <source>
        <dbReference type="EMBL" id="TCP38523.1"/>
    </source>
</evidence>
<dbReference type="Gene3D" id="1.25.40.10">
    <property type="entry name" value="Tetratricopeptide repeat domain"/>
    <property type="match status" value="1"/>
</dbReference>
<evidence type="ECO:0000256" key="2">
    <source>
        <dbReference type="SAM" id="SignalP"/>
    </source>
</evidence>
<name>A0A4R2PRK5_RHOSA</name>
<organism evidence="3 4">
    <name type="scientific">Rhodothalassium salexigens DSM 2132</name>
    <dbReference type="NCBI Taxonomy" id="1188247"/>
    <lineage>
        <taxon>Bacteria</taxon>
        <taxon>Pseudomonadati</taxon>
        <taxon>Pseudomonadota</taxon>
        <taxon>Alphaproteobacteria</taxon>
        <taxon>Rhodothalassiales</taxon>
        <taxon>Rhodothalassiaceae</taxon>
        <taxon>Rhodothalassium</taxon>
    </lineage>
</organism>
<protein>
    <submittedName>
        <fullName evidence="3">Tetratricopeptide repeat protein</fullName>
    </submittedName>
</protein>
<keyword evidence="2" id="KW-0732">Signal</keyword>
<dbReference type="RefSeq" id="WP_132707007.1">
    <property type="nucleotide sequence ID" value="NZ_JACIGF010000001.1"/>
</dbReference>
<dbReference type="InterPro" id="IPR011990">
    <property type="entry name" value="TPR-like_helical_dom_sf"/>
</dbReference>
<dbReference type="EMBL" id="SLXO01000001">
    <property type="protein sequence ID" value="TCP38523.1"/>
    <property type="molecule type" value="Genomic_DNA"/>
</dbReference>
<keyword evidence="1" id="KW-0802">TPR repeat</keyword>
<dbReference type="InterPro" id="IPR019734">
    <property type="entry name" value="TPR_rpt"/>
</dbReference>
<sequence>MAVAGLLLAMTLVWPPAAQAATTADRFRAASARLVEAAEAASVAGRTEDARLRYQQALVADPRSVAALVGLGRLNATAGQGEAALRLFDRALALNPVNVTVLAAKMEAQMTLRDLDGADATLDRLDTLCARIDDACGRLAPMRRALDAARAATAGGG</sequence>
<comment type="caution">
    <text evidence="3">The sequence shown here is derived from an EMBL/GenBank/DDBJ whole genome shotgun (WGS) entry which is preliminary data.</text>
</comment>
<dbReference type="PROSITE" id="PS50005">
    <property type="entry name" value="TPR"/>
    <property type="match status" value="1"/>
</dbReference>
<proteinExistence type="predicted"/>
<evidence type="ECO:0000256" key="1">
    <source>
        <dbReference type="PROSITE-ProRule" id="PRU00339"/>
    </source>
</evidence>
<dbReference type="Proteomes" id="UP000295399">
    <property type="component" value="Unassembled WGS sequence"/>
</dbReference>
<dbReference type="AlphaFoldDB" id="A0A4R2PRK5"/>
<dbReference type="SUPFAM" id="SSF48452">
    <property type="entry name" value="TPR-like"/>
    <property type="match status" value="1"/>
</dbReference>
<feature type="signal peptide" evidence="2">
    <location>
        <begin position="1"/>
        <end position="20"/>
    </location>
</feature>